<comment type="caution">
    <text evidence="7">The sequence shown here is derived from an EMBL/GenBank/DDBJ whole genome shotgun (WGS) entry which is preliminary data.</text>
</comment>
<dbReference type="InterPro" id="IPR050482">
    <property type="entry name" value="Sensor_HK_TwoCompSys"/>
</dbReference>
<evidence type="ECO:0000256" key="5">
    <source>
        <dbReference type="SAM" id="SignalP"/>
    </source>
</evidence>
<dbReference type="Gene3D" id="1.20.5.1930">
    <property type="match status" value="1"/>
</dbReference>
<dbReference type="Pfam" id="PF02518">
    <property type="entry name" value="HATPase_c"/>
    <property type="match status" value="1"/>
</dbReference>
<keyword evidence="1" id="KW-0808">Transferase</keyword>
<dbReference type="SUPFAM" id="SSF49785">
    <property type="entry name" value="Galactose-binding domain-like"/>
    <property type="match status" value="2"/>
</dbReference>
<dbReference type="Proteomes" id="UP000225740">
    <property type="component" value="Unassembled WGS sequence"/>
</dbReference>
<feature type="chain" id="PRO_5013578732" evidence="5">
    <location>
        <begin position="36"/>
        <end position="669"/>
    </location>
</feature>
<evidence type="ECO:0000259" key="6">
    <source>
        <dbReference type="PROSITE" id="PS50109"/>
    </source>
</evidence>
<dbReference type="SUPFAM" id="SSF55874">
    <property type="entry name" value="ATPase domain of HSP90 chaperone/DNA topoisomerase II/histidine kinase"/>
    <property type="match status" value="1"/>
</dbReference>
<proteinExistence type="predicted"/>
<feature type="domain" description="Histidine kinase" evidence="6">
    <location>
        <begin position="578"/>
        <end position="669"/>
    </location>
</feature>
<reference evidence="7 8" key="1">
    <citation type="submission" date="2017-06" db="EMBL/GenBank/DDBJ databases">
        <title>Description of Rhodopirellula bahusiensis sp. nov.</title>
        <authorList>
            <person name="Kizina J."/>
            <person name="Harder J."/>
        </authorList>
    </citation>
    <scope>NUCLEOTIDE SEQUENCE [LARGE SCALE GENOMIC DNA]</scope>
    <source>
        <strain evidence="7 8">SWK21</strain>
    </source>
</reference>
<dbReference type="Gene3D" id="2.60.120.260">
    <property type="entry name" value="Galactose-binding domain-like"/>
    <property type="match status" value="2"/>
</dbReference>
<gene>
    <name evidence="7" type="ORF">CEE69_19560</name>
</gene>
<dbReference type="InterPro" id="IPR003594">
    <property type="entry name" value="HATPase_dom"/>
</dbReference>
<feature type="signal peptide" evidence="5">
    <location>
        <begin position="1"/>
        <end position="35"/>
    </location>
</feature>
<dbReference type="GeneID" id="90610208"/>
<keyword evidence="8" id="KW-1185">Reference proteome</keyword>
<name>A0A2G1W3J1_9BACT</name>
<dbReference type="InterPro" id="IPR008979">
    <property type="entry name" value="Galactose-bd-like_sf"/>
</dbReference>
<accession>A0A2G1W3J1</accession>
<organism evidence="7 8">
    <name type="scientific">Rhodopirellula bahusiensis</name>
    <dbReference type="NCBI Taxonomy" id="2014065"/>
    <lineage>
        <taxon>Bacteria</taxon>
        <taxon>Pseudomonadati</taxon>
        <taxon>Planctomycetota</taxon>
        <taxon>Planctomycetia</taxon>
        <taxon>Pirellulales</taxon>
        <taxon>Pirellulaceae</taxon>
        <taxon>Rhodopirellula</taxon>
    </lineage>
</organism>
<protein>
    <submittedName>
        <fullName evidence="7">Histidine kinase</fullName>
    </submittedName>
</protein>
<dbReference type="GO" id="GO:0016020">
    <property type="term" value="C:membrane"/>
    <property type="evidence" value="ECO:0007669"/>
    <property type="project" value="InterPro"/>
</dbReference>
<keyword evidence="2 7" id="KW-0418">Kinase</keyword>
<evidence type="ECO:0000313" key="7">
    <source>
        <dbReference type="EMBL" id="PHQ33608.1"/>
    </source>
</evidence>
<dbReference type="Gene3D" id="3.30.565.10">
    <property type="entry name" value="Histidine kinase-like ATPase, C-terminal domain"/>
    <property type="match status" value="1"/>
</dbReference>
<dbReference type="InterPro" id="IPR005467">
    <property type="entry name" value="His_kinase_dom"/>
</dbReference>
<evidence type="ECO:0000313" key="8">
    <source>
        <dbReference type="Proteomes" id="UP000225740"/>
    </source>
</evidence>
<keyword evidence="4" id="KW-0812">Transmembrane</keyword>
<evidence type="ECO:0000256" key="1">
    <source>
        <dbReference type="ARBA" id="ARBA00022679"/>
    </source>
</evidence>
<feature type="transmembrane region" description="Helical" evidence="4">
    <location>
        <begin position="441"/>
        <end position="459"/>
    </location>
</feature>
<dbReference type="AlphaFoldDB" id="A0A2G1W3J1"/>
<evidence type="ECO:0000256" key="4">
    <source>
        <dbReference type="SAM" id="Phobius"/>
    </source>
</evidence>
<dbReference type="PANTHER" id="PTHR24421">
    <property type="entry name" value="NITRATE/NITRITE SENSOR PROTEIN NARX-RELATED"/>
    <property type="match status" value="1"/>
</dbReference>
<dbReference type="Pfam" id="PF07730">
    <property type="entry name" value="HisKA_3"/>
    <property type="match status" value="1"/>
</dbReference>
<dbReference type="InterPro" id="IPR011712">
    <property type="entry name" value="Sig_transdc_His_kin_sub3_dim/P"/>
</dbReference>
<sequence length="669" mass="74473">MLLSQPTTEIRKSQTIWLRALVLLAGLLSSNHACANGWGVFSSELRQAESELESAKAELNRLGPVVLRQTSPHVGGQSQMRATPPPQAPWIQIDLGSEQAFDQILLVPAIIGSANEGLEPYAFPQQFRIDASNSEDFETFQLLYHSAEHDLDTNSPLPVVIETPGANARYLRVTVTQLANVTRRWTFALSEIIVLQGDRNIALGASPQMIDSTHLAPVWYESYLVDGLTPLGPPIMPPHSADELPTYDGVFFQSDNAGDEVWFQIDLEEKLTFDELRLFPVHARQGADYPGYAFPLRFRIEASDSESFDNPRVLYRTESNYENPGNNPVTIPVADASARYVRFVSERGSLGNSNKVGLAELEVLRRGVNLAANKPLTAKHWRGDRALSLLVDGESSYGKILPLSEWSKRWKRIRESRQRIQSTEQSIEQLTAVAKQRAGRTAIVLGTLAAAGLLSFVWIQRRRRSHQRADFRMRLAQDLHDEIGSNLAAIARIGEVGEAIDNNAETQEDWRSIRELAGECTESIRETLWLLGGPNRNEDCLADQLHAIANRMLPGLDVQWEVDPQFREFHPNEATQRELVMTFKAMLANIARSANATIVAISASPQVNGWRLRVEDNGDGFDADQWANRMEVRGMGLDGMTKRIKKLGGSLTIDSKPGQGSRLTIEIAS</sequence>
<dbReference type="GO" id="GO:0046983">
    <property type="term" value="F:protein dimerization activity"/>
    <property type="evidence" value="ECO:0007669"/>
    <property type="project" value="InterPro"/>
</dbReference>
<keyword evidence="3" id="KW-0902">Two-component regulatory system</keyword>
<dbReference type="Pfam" id="PF00754">
    <property type="entry name" value="F5_F8_type_C"/>
    <property type="match status" value="1"/>
</dbReference>
<dbReference type="OrthoDB" id="9797605at2"/>
<dbReference type="InterPro" id="IPR000421">
    <property type="entry name" value="FA58C"/>
</dbReference>
<dbReference type="RefSeq" id="WP_099262342.1">
    <property type="nucleotide sequence ID" value="NZ_NIZW01000016.1"/>
</dbReference>
<dbReference type="GO" id="GO:0000155">
    <property type="term" value="F:phosphorelay sensor kinase activity"/>
    <property type="evidence" value="ECO:0007669"/>
    <property type="project" value="InterPro"/>
</dbReference>
<evidence type="ECO:0000256" key="2">
    <source>
        <dbReference type="ARBA" id="ARBA00022777"/>
    </source>
</evidence>
<keyword evidence="5" id="KW-0732">Signal</keyword>
<dbReference type="PROSITE" id="PS50109">
    <property type="entry name" value="HIS_KIN"/>
    <property type="match status" value="1"/>
</dbReference>
<dbReference type="InterPro" id="IPR036890">
    <property type="entry name" value="HATPase_C_sf"/>
</dbReference>
<dbReference type="CDD" id="cd16917">
    <property type="entry name" value="HATPase_UhpB-NarQ-NarX-like"/>
    <property type="match status" value="1"/>
</dbReference>
<dbReference type="EMBL" id="NIZW01000016">
    <property type="protein sequence ID" value="PHQ33608.1"/>
    <property type="molecule type" value="Genomic_DNA"/>
</dbReference>
<evidence type="ECO:0000256" key="3">
    <source>
        <dbReference type="ARBA" id="ARBA00023012"/>
    </source>
</evidence>
<keyword evidence="4" id="KW-1133">Transmembrane helix</keyword>
<keyword evidence="4" id="KW-0472">Membrane</keyword>